<dbReference type="EMBL" id="BQNB010013553">
    <property type="protein sequence ID" value="GJT17395.1"/>
    <property type="molecule type" value="Genomic_DNA"/>
</dbReference>
<reference evidence="6" key="1">
    <citation type="journal article" date="2022" name="Int. J. Mol. Sci.">
        <title>Draft Genome of Tanacetum Coccineum: Genomic Comparison of Closely Related Tanacetum-Family Plants.</title>
        <authorList>
            <person name="Yamashiro T."/>
            <person name="Shiraishi A."/>
            <person name="Nakayama K."/>
            <person name="Satake H."/>
        </authorList>
    </citation>
    <scope>NUCLEOTIDE SEQUENCE</scope>
</reference>
<dbReference type="Proteomes" id="UP001151760">
    <property type="component" value="Unassembled WGS sequence"/>
</dbReference>
<organism evidence="6 7">
    <name type="scientific">Tanacetum coccineum</name>
    <dbReference type="NCBI Taxonomy" id="301880"/>
    <lineage>
        <taxon>Eukaryota</taxon>
        <taxon>Viridiplantae</taxon>
        <taxon>Streptophyta</taxon>
        <taxon>Embryophyta</taxon>
        <taxon>Tracheophyta</taxon>
        <taxon>Spermatophyta</taxon>
        <taxon>Magnoliopsida</taxon>
        <taxon>eudicotyledons</taxon>
        <taxon>Gunneridae</taxon>
        <taxon>Pentapetalae</taxon>
        <taxon>asterids</taxon>
        <taxon>campanulids</taxon>
        <taxon>Asterales</taxon>
        <taxon>Asteraceae</taxon>
        <taxon>Asteroideae</taxon>
        <taxon>Anthemideae</taxon>
        <taxon>Anthemidinae</taxon>
        <taxon>Tanacetum</taxon>
    </lineage>
</organism>
<gene>
    <name evidence="6" type="ORF">Tco_0876101</name>
</gene>
<keyword evidence="3" id="KW-0539">Nucleus</keyword>
<evidence type="ECO:0000256" key="1">
    <source>
        <dbReference type="ARBA" id="ARBA00022618"/>
    </source>
</evidence>
<proteinExistence type="predicted"/>
<keyword evidence="2" id="KW-0498">Mitosis</keyword>
<sequence length="225" mass="25862">MLESLMARIKKSCRGPDLMYIDEDMIQQLAEEYMDHLERGKRIKKERIFLVAQPELLKLEEEKTHINVKLKNTSKELERRKEEKTKHMVEIEKLRNDLKDFTEQLDTLQTNDQSEGKVHLADDQLDAYNRMKEEAVIETNKLRQKKKVLDSEQRAEKQCLSYTENSTCLNGSQNMGSLLLAEKILSKQSKLSSSLEEVPQIVLSSCCTTRSKGQAAAAAAMKADK</sequence>
<dbReference type="PANTHER" id="PTHR18937">
    <property type="entry name" value="STRUCTURAL MAINTENANCE OF CHROMOSOMES SMC FAMILY MEMBER"/>
    <property type="match status" value="1"/>
</dbReference>
<feature type="coiled-coil region" evidence="5">
    <location>
        <begin position="26"/>
        <end position="145"/>
    </location>
</feature>
<evidence type="ECO:0000256" key="2">
    <source>
        <dbReference type="ARBA" id="ARBA00022776"/>
    </source>
</evidence>
<comment type="caution">
    <text evidence="6">The sequence shown here is derived from an EMBL/GenBank/DDBJ whole genome shotgun (WGS) entry which is preliminary data.</text>
</comment>
<evidence type="ECO:0000256" key="3">
    <source>
        <dbReference type="ARBA" id="ARBA00023242"/>
    </source>
</evidence>
<evidence type="ECO:0000313" key="6">
    <source>
        <dbReference type="EMBL" id="GJT17395.1"/>
    </source>
</evidence>
<reference evidence="6" key="2">
    <citation type="submission" date="2022-01" db="EMBL/GenBank/DDBJ databases">
        <authorList>
            <person name="Yamashiro T."/>
            <person name="Shiraishi A."/>
            <person name="Satake H."/>
            <person name="Nakayama K."/>
        </authorList>
    </citation>
    <scope>NUCLEOTIDE SEQUENCE</scope>
</reference>
<evidence type="ECO:0000313" key="7">
    <source>
        <dbReference type="Proteomes" id="UP001151760"/>
    </source>
</evidence>
<accession>A0ABQ5BRB8</accession>
<evidence type="ECO:0000256" key="4">
    <source>
        <dbReference type="ARBA" id="ARBA00023306"/>
    </source>
</evidence>
<keyword evidence="5" id="KW-0175">Coiled coil</keyword>
<evidence type="ECO:0000256" key="5">
    <source>
        <dbReference type="SAM" id="Coils"/>
    </source>
</evidence>
<dbReference type="PANTHER" id="PTHR18937:SF12">
    <property type="entry name" value="STRUCTURAL MAINTENANCE OF CHROMOSOMES PROTEIN"/>
    <property type="match status" value="1"/>
</dbReference>
<keyword evidence="7" id="KW-1185">Reference proteome</keyword>
<name>A0ABQ5BRB8_9ASTR</name>
<protein>
    <submittedName>
        <fullName evidence="6">Structural maintenance of chromosomes protein 1</fullName>
    </submittedName>
</protein>
<keyword evidence="4" id="KW-0131">Cell cycle</keyword>
<keyword evidence="1" id="KW-0132">Cell division</keyword>